<evidence type="ECO:0000313" key="1">
    <source>
        <dbReference type="EMBL" id="KAH6933346.1"/>
    </source>
</evidence>
<dbReference type="EMBL" id="CM023484">
    <property type="protein sequence ID" value="KAH6933346.1"/>
    <property type="molecule type" value="Genomic_DNA"/>
</dbReference>
<reference evidence="1" key="1">
    <citation type="submission" date="2020-05" db="EMBL/GenBank/DDBJ databases">
        <title>Large-scale comparative analyses of tick genomes elucidate their genetic diversity and vector capacities.</title>
        <authorList>
            <person name="Jia N."/>
            <person name="Wang J."/>
            <person name="Shi W."/>
            <person name="Du L."/>
            <person name="Sun Y."/>
            <person name="Zhan W."/>
            <person name="Jiang J."/>
            <person name="Wang Q."/>
            <person name="Zhang B."/>
            <person name="Ji P."/>
            <person name="Sakyi L.B."/>
            <person name="Cui X."/>
            <person name="Yuan T."/>
            <person name="Jiang B."/>
            <person name="Yang W."/>
            <person name="Lam T.T.-Y."/>
            <person name="Chang Q."/>
            <person name="Ding S."/>
            <person name="Wang X."/>
            <person name="Zhu J."/>
            <person name="Ruan X."/>
            <person name="Zhao L."/>
            <person name="Wei J."/>
            <person name="Que T."/>
            <person name="Du C."/>
            <person name="Cheng J."/>
            <person name="Dai P."/>
            <person name="Han X."/>
            <person name="Huang E."/>
            <person name="Gao Y."/>
            <person name="Liu J."/>
            <person name="Shao H."/>
            <person name="Ye R."/>
            <person name="Li L."/>
            <person name="Wei W."/>
            <person name="Wang X."/>
            <person name="Wang C."/>
            <person name="Yang T."/>
            <person name="Huo Q."/>
            <person name="Li W."/>
            <person name="Guo W."/>
            <person name="Chen H."/>
            <person name="Zhou L."/>
            <person name="Ni X."/>
            <person name="Tian J."/>
            <person name="Zhou Y."/>
            <person name="Sheng Y."/>
            <person name="Liu T."/>
            <person name="Pan Y."/>
            <person name="Xia L."/>
            <person name="Li J."/>
            <person name="Zhao F."/>
            <person name="Cao W."/>
        </authorList>
    </citation>
    <scope>NUCLEOTIDE SEQUENCE</scope>
    <source>
        <strain evidence="1">Hyas-2018</strain>
    </source>
</reference>
<keyword evidence="2" id="KW-1185">Reference proteome</keyword>
<accession>A0ACB7SEG8</accession>
<sequence>MYREDPSGLRKEFQKRFLPTGPPPQYPNYRHAEKSNEELDTDITVDELRVVVQDLRRNTAPVLTRGDEDTAFMVPTWVRKTLTEHPLPQTCILSIMRDAGARVGCLEHMLADIPETMSRKRHLD</sequence>
<evidence type="ECO:0000313" key="2">
    <source>
        <dbReference type="Proteomes" id="UP000821845"/>
    </source>
</evidence>
<protein>
    <submittedName>
        <fullName evidence="1">Uncharacterized protein</fullName>
    </submittedName>
</protein>
<dbReference type="Proteomes" id="UP000821845">
    <property type="component" value="Chromosome 4"/>
</dbReference>
<gene>
    <name evidence="1" type="ORF">HPB50_014366</name>
</gene>
<proteinExistence type="predicted"/>
<organism evidence="1 2">
    <name type="scientific">Hyalomma asiaticum</name>
    <name type="common">Tick</name>
    <dbReference type="NCBI Taxonomy" id="266040"/>
    <lineage>
        <taxon>Eukaryota</taxon>
        <taxon>Metazoa</taxon>
        <taxon>Ecdysozoa</taxon>
        <taxon>Arthropoda</taxon>
        <taxon>Chelicerata</taxon>
        <taxon>Arachnida</taxon>
        <taxon>Acari</taxon>
        <taxon>Parasitiformes</taxon>
        <taxon>Ixodida</taxon>
        <taxon>Ixodoidea</taxon>
        <taxon>Ixodidae</taxon>
        <taxon>Hyalomminae</taxon>
        <taxon>Hyalomma</taxon>
    </lineage>
</organism>
<name>A0ACB7SEG8_HYAAI</name>
<comment type="caution">
    <text evidence="1">The sequence shown here is derived from an EMBL/GenBank/DDBJ whole genome shotgun (WGS) entry which is preliminary data.</text>
</comment>